<dbReference type="InterPro" id="IPR025110">
    <property type="entry name" value="AMP-bd_C"/>
</dbReference>
<evidence type="ECO:0000259" key="2">
    <source>
        <dbReference type="Pfam" id="PF00501"/>
    </source>
</evidence>
<dbReference type="InterPro" id="IPR042099">
    <property type="entry name" value="ANL_N_sf"/>
</dbReference>
<keyword evidence="5" id="KW-1185">Reference proteome</keyword>
<evidence type="ECO:0000313" key="5">
    <source>
        <dbReference type="Proteomes" id="UP001181355"/>
    </source>
</evidence>
<gene>
    <name evidence="4" type="ORF">RF679_07535</name>
</gene>
<dbReference type="Gene3D" id="3.40.50.12780">
    <property type="entry name" value="N-terminal domain of ligase-like"/>
    <property type="match status" value="1"/>
</dbReference>
<evidence type="ECO:0000259" key="3">
    <source>
        <dbReference type="Pfam" id="PF13193"/>
    </source>
</evidence>
<dbReference type="Gene3D" id="3.30.300.30">
    <property type="match status" value="1"/>
</dbReference>
<dbReference type="EMBL" id="CP133720">
    <property type="protein sequence ID" value="WMW82126.1"/>
    <property type="molecule type" value="Genomic_DNA"/>
</dbReference>
<name>A0ABY9RMD4_9BURK</name>
<dbReference type="InterPro" id="IPR000873">
    <property type="entry name" value="AMP-dep_synth/lig_dom"/>
</dbReference>
<feature type="domain" description="AMP-dependent synthetase/ligase" evidence="2">
    <location>
        <begin position="25"/>
        <end position="367"/>
    </location>
</feature>
<dbReference type="Pfam" id="PF13193">
    <property type="entry name" value="AMP-binding_C"/>
    <property type="match status" value="1"/>
</dbReference>
<dbReference type="PANTHER" id="PTHR43201">
    <property type="entry name" value="ACYL-COA SYNTHETASE"/>
    <property type="match status" value="1"/>
</dbReference>
<dbReference type="InterPro" id="IPR045851">
    <property type="entry name" value="AMP-bd_C_sf"/>
</dbReference>
<protein>
    <submittedName>
        <fullName evidence="4">Malonyl-CoA synthase</fullName>
    </submittedName>
</protein>
<evidence type="ECO:0000256" key="1">
    <source>
        <dbReference type="ARBA" id="ARBA00006432"/>
    </source>
</evidence>
<sequence length="504" mass="55531">MNANLYAHFASHFPADLSRCCIETAEQKYYSYLDIERASAKLANLLCSLGLSAGARIAVQVEKSPEALLLYLASLRAGFVFLPLNTAYQRNEIAYFIEDAQPEVFICAPANFSWVSQLAFQAGVKRVFTLDACRQGPNQGSLLERALPMSDQFETVQSNGDDLAAILYTSGTTGRSKGAMLSHRNLSSNADVLHQAWAWSSQDVLLHALPLFHVHGLFVASHAVLRSGARMIFLPKFEAKQCLEFLSRSTVMMGVPTYYVRLLQEPDFNEKACHNMRLFISGSAPLLMETFTEFQSRSGHTILERYGMSETTMLVSNPYSGTRKGGTVGLPLPGVAVRVVDPNGSPCTQGEIGGIEVKGPNVFCGYWRMPEKTAEEFSSDGYFKTGDLGSFDQDGYLSIVGRSKDLIISGGYNVYPKEIESILDEMPEIDESAVIGIPHADFGEAVCAVIVLKPKASLDEQSVIARLKSQIANFKVPKQVHIVHELPRNTMGKVQKNILRQQFT</sequence>
<feature type="domain" description="AMP-binding enzyme C-terminal" evidence="3">
    <location>
        <begin position="418"/>
        <end position="493"/>
    </location>
</feature>
<dbReference type="Proteomes" id="UP001181355">
    <property type="component" value="Chromosome"/>
</dbReference>
<dbReference type="InterPro" id="IPR020845">
    <property type="entry name" value="AMP-binding_CS"/>
</dbReference>
<comment type="similarity">
    <text evidence="1">Belongs to the ATP-dependent AMP-binding enzyme family.</text>
</comment>
<evidence type="ECO:0000313" key="4">
    <source>
        <dbReference type="EMBL" id="WMW82126.1"/>
    </source>
</evidence>
<organism evidence="4 5">
    <name type="scientific">Undibacterium cyanobacteriorum</name>
    <dbReference type="NCBI Taxonomy" id="3073561"/>
    <lineage>
        <taxon>Bacteria</taxon>
        <taxon>Pseudomonadati</taxon>
        <taxon>Pseudomonadota</taxon>
        <taxon>Betaproteobacteria</taxon>
        <taxon>Burkholderiales</taxon>
        <taxon>Oxalobacteraceae</taxon>
        <taxon>Undibacterium</taxon>
    </lineage>
</organism>
<dbReference type="RefSeq" id="WP_309483603.1">
    <property type="nucleotide sequence ID" value="NZ_CP133720.1"/>
</dbReference>
<dbReference type="NCBIfam" id="NF005702">
    <property type="entry name" value="PRK07514.1"/>
    <property type="match status" value="1"/>
</dbReference>
<accession>A0ABY9RMD4</accession>
<dbReference type="PROSITE" id="PS00455">
    <property type="entry name" value="AMP_BINDING"/>
    <property type="match status" value="1"/>
</dbReference>
<dbReference type="SUPFAM" id="SSF56801">
    <property type="entry name" value="Acetyl-CoA synthetase-like"/>
    <property type="match status" value="1"/>
</dbReference>
<dbReference type="PANTHER" id="PTHR43201:SF8">
    <property type="entry name" value="ACYL-COA SYNTHETASE FAMILY MEMBER 3"/>
    <property type="match status" value="1"/>
</dbReference>
<proteinExistence type="inferred from homology"/>
<dbReference type="CDD" id="cd05941">
    <property type="entry name" value="MCS"/>
    <property type="match status" value="1"/>
</dbReference>
<reference evidence="4" key="1">
    <citation type="submission" date="2023-09" db="EMBL/GenBank/DDBJ databases">
        <title>Undibacterium sp. 20NA77.5 isolated from freshwater.</title>
        <authorList>
            <person name="Le V."/>
            <person name="Ko S.-R."/>
            <person name="Ahn C.-Y."/>
            <person name="Oh H.-M."/>
        </authorList>
    </citation>
    <scope>NUCLEOTIDE SEQUENCE</scope>
    <source>
        <strain evidence="4">20NA77.5</strain>
    </source>
</reference>
<dbReference type="Pfam" id="PF00501">
    <property type="entry name" value="AMP-binding"/>
    <property type="match status" value="1"/>
</dbReference>